<dbReference type="Proteomes" id="UP000058660">
    <property type="component" value="Chromosome"/>
</dbReference>
<gene>
    <name evidence="1" type="ORF">TO73_0639</name>
</gene>
<organism evidence="1 2">
    <name type="scientific">Thermus aquaticus (strain ATCC BAA-2747 / Y51MC23)</name>
    <dbReference type="NCBI Taxonomy" id="498848"/>
    <lineage>
        <taxon>Bacteria</taxon>
        <taxon>Thermotogati</taxon>
        <taxon>Deinococcota</taxon>
        <taxon>Deinococci</taxon>
        <taxon>Thermales</taxon>
        <taxon>Thermaceae</taxon>
        <taxon>Thermus</taxon>
    </lineage>
</organism>
<dbReference type="Gene3D" id="1.10.490.110">
    <property type="entry name" value="Uncharacterized conserved protein DUF2267"/>
    <property type="match status" value="1"/>
</dbReference>
<proteinExistence type="predicted"/>
<reference evidence="2" key="1">
    <citation type="journal article" date="2015" name="PLoS ONE">
        <title>Complete Genome Sequence of Thermus aquaticus Y51MC23.</title>
        <authorList>
            <person name="Brumm P.J."/>
            <person name="Monsma S."/>
            <person name="Keough B."/>
            <person name="Jasinovica S."/>
            <person name="Ferguson E."/>
            <person name="Schoenfeld T."/>
            <person name="Lodes M."/>
            <person name="Mead D.A."/>
        </authorList>
    </citation>
    <scope>NUCLEOTIDE SEQUENCE [LARGE SCALE GENOMIC DNA]</scope>
    <source>
        <strain evidence="2">BAA-2747 / Y51MC23</strain>
    </source>
</reference>
<evidence type="ECO:0000313" key="1">
    <source>
        <dbReference type="EMBL" id="ALJ90493.1"/>
    </source>
</evidence>
<sequence>MFDRTLHKTHTWLKEIMEALGTEDRHRAHMALRAVLHEGAA</sequence>
<accession>A0ABM5VK18</accession>
<protein>
    <submittedName>
        <fullName evidence="1">Uncharacterized protein</fullName>
    </submittedName>
</protein>
<evidence type="ECO:0000313" key="2">
    <source>
        <dbReference type="Proteomes" id="UP000058660"/>
    </source>
</evidence>
<name>A0ABM5VK18_THEA5</name>
<dbReference type="EMBL" id="CP010822">
    <property type="protein sequence ID" value="ALJ90493.1"/>
    <property type="molecule type" value="Genomic_DNA"/>
</dbReference>
<dbReference type="InterPro" id="IPR038282">
    <property type="entry name" value="DUF2267_sf"/>
</dbReference>
<keyword evidence="2" id="KW-1185">Reference proteome</keyword>